<evidence type="ECO:0000313" key="10">
    <source>
        <dbReference type="EMBL" id="QHT92366.1"/>
    </source>
</evidence>
<keyword evidence="2" id="KW-0489">Methyltransferase</keyword>
<evidence type="ECO:0000256" key="5">
    <source>
        <dbReference type="ARBA" id="ARBA00022747"/>
    </source>
</evidence>
<dbReference type="PANTHER" id="PTHR33841">
    <property type="entry name" value="DNA METHYLTRANSFERASE YEEA-RELATED"/>
    <property type="match status" value="1"/>
</dbReference>
<evidence type="ECO:0000259" key="9">
    <source>
        <dbReference type="Pfam" id="PF07669"/>
    </source>
</evidence>
<feature type="region of interest" description="Disordered" evidence="8">
    <location>
        <begin position="1146"/>
        <end position="1182"/>
    </location>
</feature>
<evidence type="ECO:0000256" key="7">
    <source>
        <dbReference type="ARBA" id="ARBA00047942"/>
    </source>
</evidence>
<keyword evidence="5" id="KW-0680">Restriction system</keyword>
<feature type="compositionally biased region" description="Acidic residues" evidence="8">
    <location>
        <begin position="170"/>
        <end position="193"/>
    </location>
</feature>
<organism evidence="10">
    <name type="scientific">viral metagenome</name>
    <dbReference type="NCBI Taxonomy" id="1070528"/>
    <lineage>
        <taxon>unclassified sequences</taxon>
        <taxon>metagenomes</taxon>
        <taxon>organismal metagenomes</taxon>
    </lineage>
</organism>
<comment type="catalytic activity">
    <reaction evidence="7">
        <text>a 2'-deoxyadenosine in DNA + S-adenosyl-L-methionine = an N(6)-methyl-2'-deoxyadenosine in DNA + S-adenosyl-L-homocysteine + H(+)</text>
        <dbReference type="Rhea" id="RHEA:15197"/>
        <dbReference type="Rhea" id="RHEA-COMP:12418"/>
        <dbReference type="Rhea" id="RHEA-COMP:12419"/>
        <dbReference type="ChEBI" id="CHEBI:15378"/>
        <dbReference type="ChEBI" id="CHEBI:57856"/>
        <dbReference type="ChEBI" id="CHEBI:59789"/>
        <dbReference type="ChEBI" id="CHEBI:90615"/>
        <dbReference type="ChEBI" id="CHEBI:90616"/>
        <dbReference type="EC" id="2.1.1.72"/>
    </reaction>
</comment>
<feature type="compositionally biased region" description="Basic residues" evidence="8">
    <location>
        <begin position="1162"/>
        <end position="1175"/>
    </location>
</feature>
<name>A0A6C0IIW8_9ZZZZ</name>
<accession>A0A6C0IIW8</accession>
<dbReference type="PANTHER" id="PTHR33841:SF6">
    <property type="entry name" value="TYPE II METHYLTRANSFERASE M.HINDII"/>
    <property type="match status" value="1"/>
</dbReference>
<feature type="region of interest" description="Disordered" evidence="8">
    <location>
        <begin position="1775"/>
        <end position="1803"/>
    </location>
</feature>
<evidence type="ECO:0000256" key="6">
    <source>
        <dbReference type="ARBA" id="ARBA00023125"/>
    </source>
</evidence>
<dbReference type="Pfam" id="PF07669">
    <property type="entry name" value="Eco57I"/>
    <property type="match status" value="1"/>
</dbReference>
<dbReference type="InterPro" id="IPR029063">
    <property type="entry name" value="SAM-dependent_MTases_sf"/>
</dbReference>
<evidence type="ECO:0000256" key="2">
    <source>
        <dbReference type="ARBA" id="ARBA00022603"/>
    </source>
</evidence>
<keyword evidence="6" id="KW-0238">DNA-binding</keyword>
<feature type="region of interest" description="Disordered" evidence="8">
    <location>
        <begin position="145"/>
        <end position="195"/>
    </location>
</feature>
<dbReference type="SUPFAM" id="SSF52540">
    <property type="entry name" value="P-loop containing nucleoside triphosphate hydrolases"/>
    <property type="match status" value="1"/>
</dbReference>
<dbReference type="EMBL" id="MN740183">
    <property type="protein sequence ID" value="QHT92366.1"/>
    <property type="molecule type" value="Genomic_DNA"/>
</dbReference>
<dbReference type="InterPro" id="IPR027417">
    <property type="entry name" value="P-loop_NTPase"/>
</dbReference>
<dbReference type="GO" id="GO:0003677">
    <property type="term" value="F:DNA binding"/>
    <property type="evidence" value="ECO:0007669"/>
    <property type="project" value="UniProtKB-KW"/>
</dbReference>
<dbReference type="SUPFAM" id="SSF53335">
    <property type="entry name" value="S-adenosyl-L-methionine-dependent methyltransferases"/>
    <property type="match status" value="1"/>
</dbReference>
<feature type="compositionally biased region" description="Basic and acidic residues" evidence="8">
    <location>
        <begin position="147"/>
        <end position="162"/>
    </location>
</feature>
<dbReference type="GO" id="GO:0009007">
    <property type="term" value="F:site-specific DNA-methyltransferase (adenine-specific) activity"/>
    <property type="evidence" value="ECO:0007669"/>
    <property type="project" value="UniProtKB-EC"/>
</dbReference>
<dbReference type="PRINTS" id="PR00507">
    <property type="entry name" value="N12N6MTFRASE"/>
</dbReference>
<reference evidence="10" key="1">
    <citation type="journal article" date="2020" name="Nature">
        <title>Giant virus diversity and host interactions through global metagenomics.</title>
        <authorList>
            <person name="Schulz F."/>
            <person name="Roux S."/>
            <person name="Paez-Espino D."/>
            <person name="Jungbluth S."/>
            <person name="Walsh D.A."/>
            <person name="Denef V.J."/>
            <person name="McMahon K.D."/>
            <person name="Konstantinidis K.T."/>
            <person name="Eloe-Fadrosh E.A."/>
            <person name="Kyrpides N.C."/>
            <person name="Woyke T."/>
        </authorList>
    </citation>
    <scope>NUCLEOTIDE SEQUENCE</scope>
    <source>
        <strain evidence="10">GVMAG-M-3300023184-88</strain>
    </source>
</reference>
<sequence>MSARNSFKQARVEASLNKLKKSSKKYENFSNKIRKSVYRTSKKIKNHNLTWIDEEIQRLTDRNKFKGKEGQLEKLHGLTHMIKNNTNIENNAPNESAPASVAQEEAPPSNILHKMIEDENEVNVVTNLEQELPLQEKDKPVAQVALEESKEEKEVSKEEKEAPVANVALDESEDESEDELEDESEDELEDESVTEASLKYRYDPEFGKEVADRKQMIMLLKKALKDLEMEERKQQNTSIHKHIIPKNLMELLINYVLNKDIDLSTILSLHFDGWNYTRSRTSLFEALWIIVIGLGCLPQFPIENIQLLDWRGVNKKDAPKIITSKHNLSKSDTIYNILEDMPFGTRAGGVSDITFSYRDHLEEKKENNVDELKYHDSCSKDSCTEKHPINKIFISSVKFFELDLKKSIDKFDIAPLRVAADILKKDNIHYEILLFVKDNIAVSNIVDQARKKYLSNEVNQQNIYGEKHLLSALYYLREKILSNIKIDINTTIQRIYGRDTPPKSYLTLRFHQELIVEKTNHYLITTKDIEKKVLIGVLPRGGKTYICGGIVSKLKPNIVLVLTHVPKETHKQFLDDLFHKFEDFSEYRRIYLAEKEVGQEKLSTKMIIFTSYQLLKMGYTQFAEKKPISRGILKGLVEKTIIPDMCFLDEAHFGSGGEIAKEVYKTFHPNTIRVLMTATYHKPYYQFEIRPHQLFHWDYEDIQLGKKLKNADDFKKFRERHLLEDELRESNDTIFDKVLQSQLDKGNGIHEIQHIYSKFPDIEFITSSFEERAKDEFREQLLEDGSKGFSMEAILSINPKQSIPARLSNAYTLFTNPRIVGKFLNYIRPSDGSYLTALNGEAVHRIEGDVGPHFNIMDRIYQDSNRNGNRLKRNEPHTQIWFIPPSNGIQKRIFALASLLLEHPWFREHFCILGIYGGESDKVSQPSSETIEQISMTTFIDGKCLNMSCGKDDDLKKCIEDQQRKNRCNLKKGTIILTGFMLRMGISLGCADVVMLFDDDSNPDSTIQKTFRALTESEGKKKAYVVDLNPRRSIKALCQHIEDITYTKSKSSTATYETVVNTFGINSDRFLFPSPGGKPLSYNDILTDIKDNDEQMPISKNLKNLEKSAIDLADAFDDPDIDSSLREKFTNSYLYGMRMKRLKEQVDSGNSENINNLGGKGTTRKKVTSSKKSPKKSSDSKNKFMTEEELYKHIKILYDTTLKIIAFTYDAKNIEEVYSLLSMDTNIQHLVYDTLLKRELVKEAMLPDHTRDKNGKIVPKLTPAQIIQHNTLNKQHQDGIINDILESLKVLIGKKANIRYSRMKDIANHKMADQQNILSYIDKHLAPTFEQRKKFGAVFTPMTLVNEMLDCLEKCDPTIFQNKDLKWLDPANGMGNFPVAVFYRLMKNLKNVSKDPQIRAEYIVKNMLYMSELQKENSAKCKRIFKKLAPGVEPNLLTCDTLEDFIVKTNFKDNTHEFDIVMGNPPFQAQQEAEGKRGGGDELYMKFVKKSIGWLKPNGLLLFVHPPSWRKPEYNENGKKSKNAGMFTLMAHENQLLYLEMHDANDGQKVFHAGTRYDFYVLKKHSTTKHTTIKDIRGEVLNIDLQDFDFLPNFNFKNVIKLFPKKSDSTCELGNFDEKTGKYMNKPCILFERSAYASDKDWTSTTQDSDFKYPAVHTVTKDGATFYYSSTNKYGMFGVPKVIFAETSSGIAKPIIDIEGKYGMTQGAMGLVIKNEKDANKLKLFLQSNFFKNIVSSCTWGGFRVDWRLFTYFKEHFWEEDVTLNEAIIAVKKQKDENPTDGTKKSKAKKGGAFNKTRKNRRS</sequence>
<dbReference type="EC" id="2.1.1.72" evidence="1"/>
<feature type="compositionally biased region" description="Polar residues" evidence="8">
    <location>
        <begin position="1147"/>
        <end position="1156"/>
    </location>
</feature>
<protein>
    <recommendedName>
        <fullName evidence="1">site-specific DNA-methyltransferase (adenine-specific)</fullName>
        <ecNumber evidence="1">2.1.1.72</ecNumber>
    </recommendedName>
</protein>
<dbReference type="InterPro" id="IPR011639">
    <property type="entry name" value="MethylTrfase_TaqI-like_dom"/>
</dbReference>
<dbReference type="Gene3D" id="3.40.50.150">
    <property type="entry name" value="Vaccinia Virus protein VP39"/>
    <property type="match status" value="1"/>
</dbReference>
<keyword evidence="3" id="KW-0808">Transferase</keyword>
<keyword evidence="4" id="KW-0949">S-adenosyl-L-methionine</keyword>
<evidence type="ECO:0000256" key="1">
    <source>
        <dbReference type="ARBA" id="ARBA00011900"/>
    </source>
</evidence>
<feature type="domain" description="Type II methyltransferase M.TaqI-like" evidence="9">
    <location>
        <begin position="1399"/>
        <end position="1520"/>
    </location>
</feature>
<evidence type="ECO:0000256" key="3">
    <source>
        <dbReference type="ARBA" id="ARBA00022679"/>
    </source>
</evidence>
<proteinExistence type="predicted"/>
<dbReference type="GO" id="GO:0009307">
    <property type="term" value="P:DNA restriction-modification system"/>
    <property type="evidence" value="ECO:0007669"/>
    <property type="project" value="UniProtKB-KW"/>
</dbReference>
<feature type="compositionally biased region" description="Basic and acidic residues" evidence="8">
    <location>
        <begin position="1775"/>
        <end position="1784"/>
    </location>
</feature>
<dbReference type="GO" id="GO:0032259">
    <property type="term" value="P:methylation"/>
    <property type="evidence" value="ECO:0007669"/>
    <property type="project" value="UniProtKB-KW"/>
</dbReference>
<dbReference type="InterPro" id="IPR050953">
    <property type="entry name" value="N4_N6_ade-DNA_methylase"/>
</dbReference>
<evidence type="ECO:0000256" key="8">
    <source>
        <dbReference type="SAM" id="MobiDB-lite"/>
    </source>
</evidence>
<feature type="compositionally biased region" description="Basic residues" evidence="8">
    <location>
        <begin position="1785"/>
        <end position="1803"/>
    </location>
</feature>
<evidence type="ECO:0000256" key="4">
    <source>
        <dbReference type="ARBA" id="ARBA00022691"/>
    </source>
</evidence>